<sequence length="111" mass="12751">MDNILNEVKISLGLSSSDKDELLYSLIKRPTQRVLNYIGKKELPTELEYIVIELAIARYNLIGSEGLNSENSDGVNFSYNNNLLDPYIKDLDIWIKDNKTQSNSKVRMRLI</sequence>
<evidence type="ECO:0008006" key="3">
    <source>
        <dbReference type="Google" id="ProtNLM"/>
    </source>
</evidence>
<dbReference type="EMBL" id="BAAACP010000002">
    <property type="protein sequence ID" value="GAA0861716.1"/>
    <property type="molecule type" value="Genomic_DNA"/>
</dbReference>
<dbReference type="InterPro" id="IPR021146">
    <property type="entry name" value="Phage_gp6-like_head-tail"/>
</dbReference>
<protein>
    <recommendedName>
        <fullName evidence="3">Phage head-tail connector protein</fullName>
    </recommendedName>
</protein>
<keyword evidence="2" id="KW-1185">Reference proteome</keyword>
<dbReference type="Pfam" id="PF05135">
    <property type="entry name" value="Phage_connect_1"/>
    <property type="match status" value="1"/>
</dbReference>
<accession>A0ABN1LYA2</accession>
<name>A0ABN1LYA2_9FIRM</name>
<reference evidence="1 2" key="1">
    <citation type="journal article" date="2019" name="Int. J. Syst. Evol. Microbiol.">
        <title>The Global Catalogue of Microorganisms (GCM) 10K type strain sequencing project: providing services to taxonomists for standard genome sequencing and annotation.</title>
        <authorList>
            <consortium name="The Broad Institute Genomics Platform"/>
            <consortium name="The Broad Institute Genome Sequencing Center for Infectious Disease"/>
            <person name="Wu L."/>
            <person name="Ma J."/>
        </authorList>
    </citation>
    <scope>NUCLEOTIDE SEQUENCE [LARGE SCALE GENOMIC DNA]</scope>
    <source>
        <strain evidence="1 2">JCM 6486</strain>
    </source>
</reference>
<evidence type="ECO:0000313" key="1">
    <source>
        <dbReference type="EMBL" id="GAA0861716.1"/>
    </source>
</evidence>
<evidence type="ECO:0000313" key="2">
    <source>
        <dbReference type="Proteomes" id="UP001400965"/>
    </source>
</evidence>
<dbReference type="RefSeq" id="WP_346041621.1">
    <property type="nucleotide sequence ID" value="NZ_BAAACP010000002.1"/>
</dbReference>
<organism evidence="1 2">
    <name type="scientific">Paraclostridium tenue</name>
    <dbReference type="NCBI Taxonomy" id="1737"/>
    <lineage>
        <taxon>Bacteria</taxon>
        <taxon>Bacillati</taxon>
        <taxon>Bacillota</taxon>
        <taxon>Clostridia</taxon>
        <taxon>Peptostreptococcales</taxon>
        <taxon>Peptostreptococcaceae</taxon>
        <taxon>Paraclostridium</taxon>
    </lineage>
</organism>
<proteinExistence type="predicted"/>
<dbReference type="InterPro" id="IPR053746">
    <property type="entry name" value="Viral_HT_Connector_Assembly"/>
</dbReference>
<gene>
    <name evidence="1" type="ORF">GCM10008917_04180</name>
</gene>
<comment type="caution">
    <text evidence="1">The sequence shown here is derived from an EMBL/GenBank/DDBJ whole genome shotgun (WGS) entry which is preliminary data.</text>
</comment>
<dbReference type="Proteomes" id="UP001400965">
    <property type="component" value="Unassembled WGS sequence"/>
</dbReference>
<dbReference type="Gene3D" id="1.10.246.150">
    <property type="match status" value="1"/>
</dbReference>